<evidence type="ECO:0000259" key="13">
    <source>
        <dbReference type="PROSITE" id="PS50839"/>
    </source>
</evidence>
<evidence type="ECO:0000313" key="15">
    <source>
        <dbReference type="Proteomes" id="UP000190102"/>
    </source>
</evidence>
<evidence type="ECO:0000256" key="5">
    <source>
        <dbReference type="ARBA" id="ARBA00022679"/>
    </source>
</evidence>
<dbReference type="Proteomes" id="UP000190102">
    <property type="component" value="Unassembled WGS sequence"/>
</dbReference>
<dbReference type="CDD" id="cd16922">
    <property type="entry name" value="HATPase_EvgS-ArcB-TorS-like"/>
    <property type="match status" value="1"/>
</dbReference>
<evidence type="ECO:0000256" key="10">
    <source>
        <dbReference type="ARBA" id="ARBA00023136"/>
    </source>
</evidence>
<dbReference type="InterPro" id="IPR003661">
    <property type="entry name" value="HisK_dim/P_dom"/>
</dbReference>
<evidence type="ECO:0000259" key="12">
    <source>
        <dbReference type="PROSITE" id="PS50109"/>
    </source>
</evidence>
<dbReference type="Gene3D" id="3.30.565.10">
    <property type="entry name" value="Histidine kinase-like ATPase, C-terminal domain"/>
    <property type="match status" value="1"/>
</dbReference>
<evidence type="ECO:0000256" key="3">
    <source>
        <dbReference type="ARBA" id="ARBA00012438"/>
    </source>
</evidence>
<dbReference type="InterPro" id="IPR042240">
    <property type="entry name" value="CHASE_sf"/>
</dbReference>
<keyword evidence="8 11" id="KW-1133">Transmembrane helix</keyword>
<dbReference type="PROSITE" id="PS50839">
    <property type="entry name" value="CHASE"/>
    <property type="match status" value="1"/>
</dbReference>
<dbReference type="SUPFAM" id="SSF47384">
    <property type="entry name" value="Homodimeric domain of signal transducing histidine kinase"/>
    <property type="match status" value="1"/>
</dbReference>
<protein>
    <recommendedName>
        <fullName evidence="3">histidine kinase</fullName>
        <ecNumber evidence="3">2.7.13.3</ecNumber>
    </recommendedName>
</protein>
<evidence type="ECO:0000256" key="6">
    <source>
        <dbReference type="ARBA" id="ARBA00022692"/>
    </source>
</evidence>
<dbReference type="InterPro" id="IPR004358">
    <property type="entry name" value="Sig_transdc_His_kin-like_C"/>
</dbReference>
<keyword evidence="15" id="KW-1185">Reference proteome</keyword>
<dbReference type="FunFam" id="3.30.565.10:FF:000010">
    <property type="entry name" value="Sensor histidine kinase RcsC"/>
    <property type="match status" value="1"/>
</dbReference>
<dbReference type="Pfam" id="PF03924">
    <property type="entry name" value="CHASE"/>
    <property type="match status" value="1"/>
</dbReference>
<dbReference type="GO" id="GO:0016020">
    <property type="term" value="C:membrane"/>
    <property type="evidence" value="ECO:0007669"/>
    <property type="project" value="UniProtKB-SubCell"/>
</dbReference>
<dbReference type="PANTHER" id="PTHR43711">
    <property type="entry name" value="TWO-COMPONENT HISTIDINE KINASE"/>
    <property type="match status" value="1"/>
</dbReference>
<reference evidence="15" key="1">
    <citation type="submission" date="2017-02" db="EMBL/GenBank/DDBJ databases">
        <authorList>
            <person name="Varghese N."/>
            <person name="Submissions S."/>
        </authorList>
    </citation>
    <scope>NUCLEOTIDE SEQUENCE [LARGE SCALE GENOMIC DNA]</scope>
    <source>
        <strain evidence="15">ATCC BAA-34</strain>
    </source>
</reference>
<evidence type="ECO:0000256" key="11">
    <source>
        <dbReference type="SAM" id="Phobius"/>
    </source>
</evidence>
<keyword evidence="9" id="KW-0902">Two-component regulatory system</keyword>
<gene>
    <name evidence="14" type="ORF">SAMN02745119_02614</name>
</gene>
<dbReference type="PROSITE" id="PS50109">
    <property type="entry name" value="HIS_KIN"/>
    <property type="match status" value="1"/>
</dbReference>
<feature type="transmembrane region" description="Helical" evidence="11">
    <location>
        <begin position="327"/>
        <end position="347"/>
    </location>
</feature>
<dbReference type="InterPro" id="IPR036890">
    <property type="entry name" value="HATPase_C_sf"/>
</dbReference>
<keyword evidence="6 11" id="KW-0812">Transmembrane</keyword>
<dbReference type="InterPro" id="IPR006189">
    <property type="entry name" value="CHASE_dom"/>
</dbReference>
<feature type="domain" description="Histidine kinase" evidence="12">
    <location>
        <begin position="420"/>
        <end position="638"/>
    </location>
</feature>
<dbReference type="Pfam" id="PF02518">
    <property type="entry name" value="HATPase_c"/>
    <property type="match status" value="1"/>
</dbReference>
<evidence type="ECO:0000256" key="2">
    <source>
        <dbReference type="ARBA" id="ARBA00004370"/>
    </source>
</evidence>
<organism evidence="14 15">
    <name type="scientific">Trichlorobacter thiogenes</name>
    <dbReference type="NCBI Taxonomy" id="115783"/>
    <lineage>
        <taxon>Bacteria</taxon>
        <taxon>Pseudomonadati</taxon>
        <taxon>Thermodesulfobacteriota</taxon>
        <taxon>Desulfuromonadia</taxon>
        <taxon>Geobacterales</taxon>
        <taxon>Geobacteraceae</taxon>
        <taxon>Trichlorobacter</taxon>
    </lineage>
</organism>
<keyword evidence="5" id="KW-0808">Transferase</keyword>
<dbReference type="InterPro" id="IPR036097">
    <property type="entry name" value="HisK_dim/P_sf"/>
</dbReference>
<dbReference type="PANTHER" id="PTHR43711:SF1">
    <property type="entry name" value="HISTIDINE KINASE 1"/>
    <property type="match status" value="1"/>
</dbReference>
<dbReference type="SMART" id="SM00388">
    <property type="entry name" value="HisKA"/>
    <property type="match status" value="1"/>
</dbReference>
<comment type="subcellular location">
    <subcellularLocation>
        <location evidence="2">Membrane</location>
    </subcellularLocation>
</comment>
<dbReference type="PRINTS" id="PR00344">
    <property type="entry name" value="BCTRLSENSOR"/>
</dbReference>
<dbReference type="Gene3D" id="3.30.450.350">
    <property type="entry name" value="CHASE domain"/>
    <property type="match status" value="1"/>
</dbReference>
<dbReference type="RefSeq" id="WP_244161410.1">
    <property type="nucleotide sequence ID" value="NZ_FUWR01000016.1"/>
</dbReference>
<feature type="transmembrane region" description="Helical" evidence="11">
    <location>
        <begin position="16"/>
        <end position="38"/>
    </location>
</feature>
<name>A0A1T4QZE2_9BACT</name>
<dbReference type="EMBL" id="FUWR01000016">
    <property type="protein sequence ID" value="SKA09212.1"/>
    <property type="molecule type" value="Genomic_DNA"/>
</dbReference>
<evidence type="ECO:0000256" key="8">
    <source>
        <dbReference type="ARBA" id="ARBA00022989"/>
    </source>
</evidence>
<dbReference type="InterPro" id="IPR005467">
    <property type="entry name" value="His_kinase_dom"/>
</dbReference>
<dbReference type="EC" id="2.7.13.3" evidence="3"/>
<dbReference type="SMART" id="SM00387">
    <property type="entry name" value="HATPase_c"/>
    <property type="match status" value="1"/>
</dbReference>
<comment type="catalytic activity">
    <reaction evidence="1">
        <text>ATP + protein L-histidine = ADP + protein N-phospho-L-histidine.</text>
        <dbReference type="EC" id="2.7.13.3"/>
    </reaction>
</comment>
<dbReference type="CDD" id="cd00082">
    <property type="entry name" value="HisKA"/>
    <property type="match status" value="1"/>
</dbReference>
<feature type="domain" description="CHASE" evidence="13">
    <location>
        <begin position="81"/>
        <end position="251"/>
    </location>
</feature>
<proteinExistence type="predicted"/>
<dbReference type="AlphaFoldDB" id="A0A1T4QZE2"/>
<evidence type="ECO:0000256" key="9">
    <source>
        <dbReference type="ARBA" id="ARBA00023012"/>
    </source>
</evidence>
<dbReference type="InterPro" id="IPR003594">
    <property type="entry name" value="HATPase_dom"/>
</dbReference>
<sequence length="642" mass="71675">MSTHQSDTKHLMPHGFHWSVPVVVLSGLVLTVVLFWLVRQSELASFKTRLESDVALRTDTIVNKIDDTQLVVIALRNYFAASDKVTRSDFADFTLPFLQERTEIKALSWNLRVASDQQRRFEEQGRSEQLAPLGITERNSNRQLISATARDAYYPVWYIEPMADNRKAIGFDVGSDPVRLAALEQARDTGKPTATERIMLVQDGQPRYSVLVFNPLYAKGLPVATVAERRQALQGFTVVVLNMEKLLAASLGKSAPIGLPFDLLDLSAPKERQLLHHWSARLNGDGSWYSILFPHIPATTRKISFYGREWAFVMTPSQAYMANNYPLAYWLLLPSGLLLSILLGSYFRTLTTQHQRLEKVVVERTAELVLSETSLKELNTHLEERVNERTRQLETAMLSLSQAKERAEMADQIKSAFLATMSHELRTPLNSIIGFTGILLQELGGPLNAEQSKQLTMVKNSASHLLSLISDVLDISKIEAGQLTVAAVPFDLAESIRKVTQTIQPLAEKKGLQLEVVIADDLDGITSDERRVEQVLLNLLSNALKFTEQGSITVRAVREADEYIVTVTDTGIGIEPDQAERLFKPFYQVDNGLSRKYEGTGLGLSICKKLVELMGGSIWLESEPGKGSTLGFRLPVTREVTP</sequence>
<evidence type="ECO:0000313" key="14">
    <source>
        <dbReference type="EMBL" id="SKA09212.1"/>
    </source>
</evidence>
<keyword evidence="10 11" id="KW-0472">Membrane</keyword>
<accession>A0A1T4QZE2</accession>
<dbReference type="STRING" id="115783.SAMN02745119_02614"/>
<keyword evidence="7 14" id="KW-0418">Kinase</keyword>
<evidence type="ECO:0000256" key="7">
    <source>
        <dbReference type="ARBA" id="ARBA00022777"/>
    </source>
</evidence>
<evidence type="ECO:0000256" key="1">
    <source>
        <dbReference type="ARBA" id="ARBA00000085"/>
    </source>
</evidence>
<keyword evidence="4" id="KW-0597">Phosphoprotein</keyword>
<dbReference type="SUPFAM" id="SSF55874">
    <property type="entry name" value="ATPase domain of HSP90 chaperone/DNA topoisomerase II/histidine kinase"/>
    <property type="match status" value="1"/>
</dbReference>
<evidence type="ECO:0000256" key="4">
    <source>
        <dbReference type="ARBA" id="ARBA00022553"/>
    </source>
</evidence>
<dbReference type="SMART" id="SM01079">
    <property type="entry name" value="CHASE"/>
    <property type="match status" value="1"/>
</dbReference>
<dbReference type="Gene3D" id="1.10.287.130">
    <property type="match status" value="1"/>
</dbReference>
<dbReference type="Pfam" id="PF00512">
    <property type="entry name" value="HisKA"/>
    <property type="match status" value="1"/>
</dbReference>
<dbReference type="InterPro" id="IPR050736">
    <property type="entry name" value="Sensor_HK_Regulatory"/>
</dbReference>
<dbReference type="GO" id="GO:0000155">
    <property type="term" value="F:phosphorelay sensor kinase activity"/>
    <property type="evidence" value="ECO:0007669"/>
    <property type="project" value="InterPro"/>
</dbReference>